<gene>
    <name evidence="2" type="ORF">ACH5RR_036063</name>
</gene>
<keyword evidence="1" id="KW-1133">Transmembrane helix</keyword>
<dbReference type="PANTHER" id="PTHR33264">
    <property type="entry name" value="EXPRESSED PROTEIN"/>
    <property type="match status" value="1"/>
</dbReference>
<dbReference type="AlphaFoldDB" id="A0ABD2Y244"/>
<feature type="transmembrane region" description="Helical" evidence="1">
    <location>
        <begin position="6"/>
        <end position="31"/>
    </location>
</feature>
<dbReference type="EMBL" id="JBJUIK010000015">
    <property type="protein sequence ID" value="KAL3501614.1"/>
    <property type="molecule type" value="Genomic_DNA"/>
</dbReference>
<keyword evidence="3" id="KW-1185">Reference proteome</keyword>
<name>A0ABD2Y244_9GENT</name>
<dbReference type="Proteomes" id="UP001630127">
    <property type="component" value="Unassembled WGS sequence"/>
</dbReference>
<evidence type="ECO:0000256" key="1">
    <source>
        <dbReference type="SAM" id="Phobius"/>
    </source>
</evidence>
<dbReference type="PANTHER" id="PTHR33264:SF27">
    <property type="entry name" value="TRANSMEMBRANE PROTEIN"/>
    <property type="match status" value="1"/>
</dbReference>
<keyword evidence="1" id="KW-0812">Transmembrane</keyword>
<reference evidence="2 3" key="1">
    <citation type="submission" date="2024-11" db="EMBL/GenBank/DDBJ databases">
        <title>A near-complete genome assembly of Cinchona calisaya.</title>
        <authorList>
            <person name="Lian D.C."/>
            <person name="Zhao X.W."/>
            <person name="Wei L."/>
        </authorList>
    </citation>
    <scope>NUCLEOTIDE SEQUENCE [LARGE SCALE GENOMIC DNA]</scope>
    <source>
        <tissue evidence="2">Nenye</tissue>
    </source>
</reference>
<evidence type="ECO:0008006" key="4">
    <source>
        <dbReference type="Google" id="ProtNLM"/>
    </source>
</evidence>
<protein>
    <recommendedName>
        <fullName evidence="4">Transmembrane protein</fullName>
    </recommendedName>
</protein>
<proteinExistence type="predicted"/>
<organism evidence="2 3">
    <name type="scientific">Cinchona calisaya</name>
    <dbReference type="NCBI Taxonomy" id="153742"/>
    <lineage>
        <taxon>Eukaryota</taxon>
        <taxon>Viridiplantae</taxon>
        <taxon>Streptophyta</taxon>
        <taxon>Embryophyta</taxon>
        <taxon>Tracheophyta</taxon>
        <taxon>Spermatophyta</taxon>
        <taxon>Magnoliopsida</taxon>
        <taxon>eudicotyledons</taxon>
        <taxon>Gunneridae</taxon>
        <taxon>Pentapetalae</taxon>
        <taxon>asterids</taxon>
        <taxon>lamiids</taxon>
        <taxon>Gentianales</taxon>
        <taxon>Rubiaceae</taxon>
        <taxon>Cinchonoideae</taxon>
        <taxon>Cinchoneae</taxon>
        <taxon>Cinchona</taxon>
    </lineage>
</organism>
<evidence type="ECO:0000313" key="3">
    <source>
        <dbReference type="Proteomes" id="UP001630127"/>
    </source>
</evidence>
<comment type="caution">
    <text evidence="2">The sequence shown here is derived from an EMBL/GenBank/DDBJ whole genome shotgun (WGS) entry which is preliminary data.</text>
</comment>
<evidence type="ECO:0000313" key="2">
    <source>
        <dbReference type="EMBL" id="KAL3501614.1"/>
    </source>
</evidence>
<accession>A0ABD2Y244</accession>
<sequence length="159" mass="18343">MEDLNAIAADCLVVSCCCQCLMLQVVVFILLKLPYKLFRKTKKYAKKLKNRKGKEKINVHRRRIGRNDDDNNQRIHVELEGFSSNDCNRIGCCMDEVEKGLEEFFLRGEFGFGRFLHGEVSLGSFPSCLGSQQLDYDVVNYHLIQMFGSFNFIDQSLML</sequence>
<keyword evidence="1" id="KW-0472">Membrane</keyword>